<evidence type="ECO:0000313" key="2">
    <source>
        <dbReference type="EMBL" id="XCG98673.1"/>
    </source>
</evidence>
<organism evidence="2">
    <name type="scientific">Colletotrichum cliviicola victorivirus 1</name>
    <dbReference type="NCBI Taxonomy" id="3230497"/>
    <lineage>
        <taxon>Viruses</taxon>
        <taxon>Riboviria</taxon>
        <taxon>Orthornavirae</taxon>
        <taxon>Duplornaviricota</taxon>
        <taxon>Chrymotiviricetes</taxon>
        <taxon>Ghabrivirales</taxon>
        <taxon>Alphatotivirineae</taxon>
        <taxon>Pseudototiviridae</taxon>
        <taxon>Victorivirus</taxon>
    </lineage>
</organism>
<keyword evidence="2" id="KW-0946">Virion</keyword>
<feature type="compositionally biased region" description="Pro residues" evidence="1">
    <location>
        <begin position="715"/>
        <end position="746"/>
    </location>
</feature>
<sequence length="763" mass="79082">MDAPIVSSLLAGVISAPIGGALADNQYRRYRSVVNSTASIGGAPDNIGKTILYEVGSRYKTRDAALQLKDPSLRHNISASYPTASVLRDDFLGLAKKYTNFSASFEFSSLAPLAERIALGLAVSSVFEAGVSSQRLAAGAPFAITALGTHATPVNASVTSIFIPRLADSVTSPDTFAVLAAAAASTGAAIVTDVLALDANNVPIVPTVDEAGFHDAAVQALRMIGANMIASDQGPLFALAVTRGVHNALSVVGHTDEGGVMRDVLRCGDHCPPFGGIHTGLANYSALPALSTGVMQNIAAYVDTIALTTAAAVAHCDPCVVHNEAVFPTVFVGTESGGAFDDPGDDTTGTPAMAARNRAQLLDSLPVFATDYIRALGTIFGAAGQTDAAVTFFTGSANYLNSNSRHLRYPSVAPYFWIEPTSLLPPKVFGTRAELNSFGSLAGRGATTSPPLFEGIELHSQVGEFKANYIINARSARTVPFLYHWLNNPQNGLGAIRPIQLDPQGIVHPGPSPGGDDVADRLTSGVDWAGYLWTRGQSPFPAPSEFINTNSYMGISVTHSSFDDDGNVYIEHLPTTSEMVSSTLKISSSALIGITSGQSNAPPREVRRARTRAAVALAAVRRRARRAPESSVQEMALSFTTPSLRRPATTPTNPPIEESEGTSGTRYPSDAGGSRGGPRATGAPPVPPAPQHEKFGAPRPQPASTTRPGAGGGQAPPPSTAQIPPPTGPLPPVPTTPPPADPPAVEPAPASVHPAALGTQGDA</sequence>
<accession>A0AAU8EH01</accession>
<protein>
    <submittedName>
        <fullName evidence="2">Coat protein</fullName>
    </submittedName>
</protein>
<dbReference type="Pfam" id="PF05518">
    <property type="entry name" value="Totivirus_coat"/>
    <property type="match status" value="1"/>
</dbReference>
<dbReference type="EMBL" id="PP944850">
    <property type="protein sequence ID" value="XCG98673.1"/>
    <property type="molecule type" value="Genomic_RNA"/>
</dbReference>
<evidence type="ECO:0000256" key="1">
    <source>
        <dbReference type="SAM" id="MobiDB-lite"/>
    </source>
</evidence>
<reference evidence="2" key="1">
    <citation type="submission" date="2024-06" db="EMBL/GenBank/DDBJ databases">
        <authorList>
            <person name="Zhong J."/>
            <person name="Chen Y."/>
        </authorList>
    </citation>
    <scope>NUCLEOTIDE SEQUENCE</scope>
    <source>
        <strain evidence="2">CS16-2</strain>
    </source>
</reference>
<name>A0AAU8EH01_9VIRU</name>
<dbReference type="InterPro" id="IPR008871">
    <property type="entry name" value="Totivirus_coat"/>
</dbReference>
<gene>
    <name evidence="2" type="primary">CP</name>
</gene>
<keyword evidence="2" id="KW-0167">Capsid protein</keyword>
<dbReference type="GO" id="GO:0019028">
    <property type="term" value="C:viral capsid"/>
    <property type="evidence" value="ECO:0007669"/>
    <property type="project" value="UniProtKB-KW"/>
</dbReference>
<proteinExistence type="predicted"/>
<feature type="compositionally biased region" description="Low complexity" evidence="1">
    <location>
        <begin position="747"/>
        <end position="756"/>
    </location>
</feature>
<feature type="region of interest" description="Disordered" evidence="1">
    <location>
        <begin position="622"/>
        <end position="763"/>
    </location>
</feature>
<feature type="compositionally biased region" description="Polar residues" evidence="1">
    <location>
        <begin position="630"/>
        <end position="643"/>
    </location>
</feature>